<keyword evidence="2" id="KW-1185">Reference proteome</keyword>
<name>A0ABY3ZCS6_STRRM</name>
<accession>A0ABY3ZCS6</accession>
<reference evidence="1 2" key="1">
    <citation type="submission" date="2022-03" db="EMBL/GenBank/DDBJ databases">
        <title>Complete genome of Streptomyces rimosus ssp. rimosus R7 (=ATCC 10970).</title>
        <authorList>
            <person name="Beganovic S."/>
            <person name="Ruckert C."/>
            <person name="Busche T."/>
            <person name="Kalinowski J."/>
            <person name="Wittmann C."/>
        </authorList>
    </citation>
    <scope>NUCLEOTIDE SEQUENCE [LARGE SCALE GENOMIC DNA]</scope>
    <source>
        <strain evidence="1 2">R7</strain>
    </source>
</reference>
<dbReference type="RefSeq" id="WP_003979532.1">
    <property type="nucleotide sequence ID" value="NZ_CP043497.1"/>
</dbReference>
<organism evidence="1 2">
    <name type="scientific">Streptomyces rimosus subsp. rimosus</name>
    <dbReference type="NCBI Taxonomy" id="132474"/>
    <lineage>
        <taxon>Bacteria</taxon>
        <taxon>Bacillati</taxon>
        <taxon>Actinomycetota</taxon>
        <taxon>Actinomycetes</taxon>
        <taxon>Kitasatosporales</taxon>
        <taxon>Streptomycetaceae</taxon>
        <taxon>Streptomyces</taxon>
    </lineage>
</organism>
<dbReference type="Proteomes" id="UP000829494">
    <property type="component" value="Chromosome"/>
</dbReference>
<gene>
    <name evidence="1" type="ORF">SRIMR7_38630</name>
</gene>
<dbReference type="GeneID" id="66852764"/>
<sequence length="71" mass="7763">MLSLVGGLITLIRQPFPFVGAALAMFDRLFALVEQPLPLAARVRGGAWQIARSIASHPGSMRRVYEAVQSR</sequence>
<evidence type="ECO:0000313" key="2">
    <source>
        <dbReference type="Proteomes" id="UP000829494"/>
    </source>
</evidence>
<protein>
    <submittedName>
        <fullName evidence="1">Uncharacterized protein</fullName>
    </submittedName>
</protein>
<dbReference type="EMBL" id="CP094298">
    <property type="protein sequence ID" value="UNZ08092.1"/>
    <property type="molecule type" value="Genomic_DNA"/>
</dbReference>
<proteinExistence type="predicted"/>
<evidence type="ECO:0000313" key="1">
    <source>
        <dbReference type="EMBL" id="UNZ08092.1"/>
    </source>
</evidence>